<evidence type="ECO:0000313" key="8">
    <source>
        <dbReference type="EMBL" id="GIM93894.1"/>
    </source>
</evidence>
<evidence type="ECO:0000313" key="9">
    <source>
        <dbReference type="Proteomes" id="UP000677082"/>
    </source>
</evidence>
<feature type="modified residue" description="4-aspartylphosphate" evidence="5">
    <location>
        <position position="55"/>
    </location>
</feature>
<protein>
    <submittedName>
        <fullName evidence="8">DNA-binding response regulator</fullName>
    </submittedName>
</protein>
<dbReference type="InterPro" id="IPR011006">
    <property type="entry name" value="CheY-like_superfamily"/>
</dbReference>
<proteinExistence type="predicted"/>
<evidence type="ECO:0000256" key="4">
    <source>
        <dbReference type="ARBA" id="ARBA00023163"/>
    </source>
</evidence>
<keyword evidence="9" id="KW-1185">Reference proteome</keyword>
<dbReference type="PROSITE" id="PS50043">
    <property type="entry name" value="HTH_LUXR_2"/>
    <property type="match status" value="1"/>
</dbReference>
<dbReference type="Pfam" id="PF00072">
    <property type="entry name" value="Response_reg"/>
    <property type="match status" value="1"/>
</dbReference>
<dbReference type="Gene3D" id="3.40.50.2300">
    <property type="match status" value="1"/>
</dbReference>
<dbReference type="SUPFAM" id="SSF52172">
    <property type="entry name" value="CheY-like"/>
    <property type="match status" value="1"/>
</dbReference>
<sequence length="221" mass="23829">MSIRVLLADDQELIRTGLRLFLDTQEGIDVVGEAQDGEDAVVRAAELRPDVVVMDIRMPILDGVAAAARLTAPGRDHTPRILILTTFDLDEYVYGALRAGAAGFLLKDAPRHRLLEAIQVVAAGDALLSPTVTRRLIQEFAARPSVVARPSPLLDSLTPREREVLVLVARGLTNGEIAEELMVTEATAKSHLGRVLTKLGARDRVQLVIFAYANGVAPAGQ</sequence>
<keyword evidence="4" id="KW-0804">Transcription</keyword>
<dbReference type="Proteomes" id="UP000677082">
    <property type="component" value="Unassembled WGS sequence"/>
</dbReference>
<keyword evidence="2" id="KW-0805">Transcription regulation</keyword>
<feature type="domain" description="HTH luxR-type" evidence="6">
    <location>
        <begin position="150"/>
        <end position="215"/>
    </location>
</feature>
<gene>
    <name evidence="8" type="ORF">Ato02nite_056870</name>
</gene>
<dbReference type="CDD" id="cd17535">
    <property type="entry name" value="REC_NarL-like"/>
    <property type="match status" value="1"/>
</dbReference>
<name>A0A919TDA2_9ACTN</name>
<evidence type="ECO:0000256" key="2">
    <source>
        <dbReference type="ARBA" id="ARBA00023015"/>
    </source>
</evidence>
<reference evidence="8 9" key="1">
    <citation type="submission" date="2021-03" db="EMBL/GenBank/DDBJ databases">
        <title>Whole genome shotgun sequence of Actinoplanes toevensis NBRC 105298.</title>
        <authorList>
            <person name="Komaki H."/>
            <person name="Tamura T."/>
        </authorList>
    </citation>
    <scope>NUCLEOTIDE SEQUENCE [LARGE SCALE GENOMIC DNA]</scope>
    <source>
        <strain evidence="8 9">NBRC 105298</strain>
    </source>
</reference>
<keyword evidence="1 5" id="KW-0597">Phosphoprotein</keyword>
<dbReference type="InterPro" id="IPR039420">
    <property type="entry name" value="WalR-like"/>
</dbReference>
<dbReference type="GO" id="GO:0003677">
    <property type="term" value="F:DNA binding"/>
    <property type="evidence" value="ECO:0007669"/>
    <property type="project" value="UniProtKB-KW"/>
</dbReference>
<evidence type="ECO:0000256" key="5">
    <source>
        <dbReference type="PROSITE-ProRule" id="PRU00169"/>
    </source>
</evidence>
<dbReference type="InterPro" id="IPR058245">
    <property type="entry name" value="NreC/VraR/RcsB-like_REC"/>
</dbReference>
<dbReference type="PANTHER" id="PTHR43214">
    <property type="entry name" value="TWO-COMPONENT RESPONSE REGULATOR"/>
    <property type="match status" value="1"/>
</dbReference>
<dbReference type="Pfam" id="PF00196">
    <property type="entry name" value="GerE"/>
    <property type="match status" value="1"/>
</dbReference>
<evidence type="ECO:0000259" key="6">
    <source>
        <dbReference type="PROSITE" id="PS50043"/>
    </source>
</evidence>
<dbReference type="GO" id="GO:0006355">
    <property type="term" value="P:regulation of DNA-templated transcription"/>
    <property type="evidence" value="ECO:0007669"/>
    <property type="project" value="InterPro"/>
</dbReference>
<feature type="domain" description="Response regulatory" evidence="7">
    <location>
        <begin position="4"/>
        <end position="122"/>
    </location>
</feature>
<dbReference type="EMBL" id="BOQN01000072">
    <property type="protein sequence ID" value="GIM93894.1"/>
    <property type="molecule type" value="Genomic_DNA"/>
</dbReference>
<organism evidence="8 9">
    <name type="scientific">Paractinoplanes toevensis</name>
    <dbReference type="NCBI Taxonomy" id="571911"/>
    <lineage>
        <taxon>Bacteria</taxon>
        <taxon>Bacillati</taxon>
        <taxon>Actinomycetota</taxon>
        <taxon>Actinomycetes</taxon>
        <taxon>Micromonosporales</taxon>
        <taxon>Micromonosporaceae</taxon>
        <taxon>Paractinoplanes</taxon>
    </lineage>
</organism>
<dbReference type="PANTHER" id="PTHR43214:SF24">
    <property type="entry name" value="TRANSCRIPTIONAL REGULATORY PROTEIN NARL-RELATED"/>
    <property type="match status" value="1"/>
</dbReference>
<dbReference type="PRINTS" id="PR00038">
    <property type="entry name" value="HTHLUXR"/>
</dbReference>
<dbReference type="PROSITE" id="PS50110">
    <property type="entry name" value="RESPONSE_REGULATORY"/>
    <property type="match status" value="1"/>
</dbReference>
<evidence type="ECO:0000256" key="3">
    <source>
        <dbReference type="ARBA" id="ARBA00023125"/>
    </source>
</evidence>
<dbReference type="CDD" id="cd06170">
    <property type="entry name" value="LuxR_C_like"/>
    <property type="match status" value="1"/>
</dbReference>
<dbReference type="SMART" id="SM00421">
    <property type="entry name" value="HTH_LUXR"/>
    <property type="match status" value="1"/>
</dbReference>
<dbReference type="AlphaFoldDB" id="A0A919TDA2"/>
<evidence type="ECO:0000259" key="7">
    <source>
        <dbReference type="PROSITE" id="PS50110"/>
    </source>
</evidence>
<accession>A0A919TDA2</accession>
<comment type="caution">
    <text evidence="8">The sequence shown here is derived from an EMBL/GenBank/DDBJ whole genome shotgun (WGS) entry which is preliminary data.</text>
</comment>
<dbReference type="InterPro" id="IPR001789">
    <property type="entry name" value="Sig_transdc_resp-reg_receiver"/>
</dbReference>
<dbReference type="RefSeq" id="WP_213009696.1">
    <property type="nucleotide sequence ID" value="NZ_BOQN01000072.1"/>
</dbReference>
<dbReference type="GO" id="GO:0000160">
    <property type="term" value="P:phosphorelay signal transduction system"/>
    <property type="evidence" value="ECO:0007669"/>
    <property type="project" value="InterPro"/>
</dbReference>
<dbReference type="SMART" id="SM00448">
    <property type="entry name" value="REC"/>
    <property type="match status" value="1"/>
</dbReference>
<keyword evidence="3 8" id="KW-0238">DNA-binding</keyword>
<evidence type="ECO:0000256" key="1">
    <source>
        <dbReference type="ARBA" id="ARBA00022553"/>
    </source>
</evidence>
<dbReference type="InterPro" id="IPR000792">
    <property type="entry name" value="Tscrpt_reg_LuxR_C"/>
</dbReference>